<evidence type="ECO:0000313" key="3">
    <source>
        <dbReference type="Proteomes" id="UP000022433"/>
    </source>
</evidence>
<name>A0AAN4MV81_BACFG</name>
<dbReference type="EMBL" id="JGEA01000060">
    <property type="protein sequence ID" value="EYA11994.1"/>
    <property type="molecule type" value="Genomic_DNA"/>
</dbReference>
<accession>A0AAN4MV81</accession>
<dbReference type="EMBL" id="JGEA01000027">
    <property type="protein sequence ID" value="EYA13972.1"/>
    <property type="molecule type" value="Genomic_DNA"/>
</dbReference>
<dbReference type="Proteomes" id="UP000022433">
    <property type="component" value="Unassembled WGS sequence"/>
</dbReference>
<organism evidence="1 3">
    <name type="scientific">Bacteroides fragilis str. 1007-1-F #10</name>
    <dbReference type="NCBI Taxonomy" id="1339295"/>
    <lineage>
        <taxon>Bacteria</taxon>
        <taxon>Pseudomonadati</taxon>
        <taxon>Bacteroidota</taxon>
        <taxon>Bacteroidia</taxon>
        <taxon>Bacteroidales</taxon>
        <taxon>Bacteroidaceae</taxon>
        <taxon>Bacteroides</taxon>
    </lineage>
</organism>
<evidence type="ECO:0000313" key="2">
    <source>
        <dbReference type="EMBL" id="EYA13972.1"/>
    </source>
</evidence>
<evidence type="ECO:0000313" key="1">
    <source>
        <dbReference type="EMBL" id="EYA11994.1"/>
    </source>
</evidence>
<gene>
    <name evidence="2" type="ORF">M104_2814</name>
    <name evidence="1" type="ORF">M104_4977</name>
</gene>
<dbReference type="AlphaFoldDB" id="A0AAN4MV81"/>
<protein>
    <submittedName>
        <fullName evidence="1">Uncharacterized protein</fullName>
    </submittedName>
</protein>
<sequence>MFWEVFFNARLLFPSLSVRKGKKRQPKALALRIGLQR</sequence>
<comment type="caution">
    <text evidence="1">The sequence shown here is derived from an EMBL/GenBank/DDBJ whole genome shotgun (WGS) entry which is preliminary data.</text>
</comment>
<proteinExistence type="predicted"/>
<reference evidence="1 3" key="1">
    <citation type="submission" date="2014-02" db="EMBL/GenBank/DDBJ databases">
        <authorList>
            <person name="Sears C."/>
            <person name="Carroll K."/>
            <person name="Sack B.R."/>
            <person name="Qadri F."/>
            <person name="Myers L.L."/>
            <person name="Chung G.-T."/>
            <person name="Escheverria P."/>
            <person name="Fraser C.M."/>
            <person name="Sadzewicz L."/>
            <person name="Shefchek K.A."/>
            <person name="Tallon L."/>
            <person name="Das S.P."/>
            <person name="Daugherty S."/>
            <person name="Mongodin E.F."/>
        </authorList>
    </citation>
    <scope>NUCLEOTIDE SEQUENCE [LARGE SCALE GENOMIC DNA]</scope>
    <source>
        <strain evidence="1 3">1007-1-F #10</strain>
    </source>
</reference>